<gene>
    <name evidence="2" type="ORF">GCM10011611_02640</name>
</gene>
<comment type="caution">
    <text evidence="2">The sequence shown here is derived from an EMBL/GenBank/DDBJ whole genome shotgun (WGS) entry which is preliminary data.</text>
</comment>
<evidence type="ECO:0008006" key="4">
    <source>
        <dbReference type="Google" id="ProtNLM"/>
    </source>
</evidence>
<name>A0A8J2YPI8_9PROT</name>
<evidence type="ECO:0000313" key="3">
    <source>
        <dbReference type="Proteomes" id="UP000646365"/>
    </source>
</evidence>
<organism evidence="2 3">
    <name type="scientific">Aliidongia dinghuensis</name>
    <dbReference type="NCBI Taxonomy" id="1867774"/>
    <lineage>
        <taxon>Bacteria</taxon>
        <taxon>Pseudomonadati</taxon>
        <taxon>Pseudomonadota</taxon>
        <taxon>Alphaproteobacteria</taxon>
        <taxon>Rhodospirillales</taxon>
        <taxon>Dongiaceae</taxon>
        <taxon>Aliidongia</taxon>
    </lineage>
</organism>
<reference evidence="2" key="2">
    <citation type="submission" date="2020-09" db="EMBL/GenBank/DDBJ databases">
        <authorList>
            <person name="Sun Q."/>
            <person name="Zhou Y."/>
        </authorList>
    </citation>
    <scope>NUCLEOTIDE SEQUENCE</scope>
    <source>
        <strain evidence="2">CGMCC 1.15725</strain>
    </source>
</reference>
<accession>A0A8J2YPI8</accession>
<reference evidence="2" key="1">
    <citation type="journal article" date="2014" name="Int. J. Syst. Evol. Microbiol.">
        <title>Complete genome sequence of Corynebacterium casei LMG S-19264T (=DSM 44701T), isolated from a smear-ripened cheese.</title>
        <authorList>
            <consortium name="US DOE Joint Genome Institute (JGI-PGF)"/>
            <person name="Walter F."/>
            <person name="Albersmeier A."/>
            <person name="Kalinowski J."/>
            <person name="Ruckert C."/>
        </authorList>
    </citation>
    <scope>NUCLEOTIDE SEQUENCE</scope>
    <source>
        <strain evidence="2">CGMCC 1.15725</strain>
    </source>
</reference>
<sequence>MSTTEKTAFEVRAADGPGAVASFGYDAATVERFRKAFPRARWSDELRAWIVPGATAERRLNRWFDREMPRVLAYADERGRDAFAFEPIQSKYLTVGEEFEIRTPFPRTIQAELREVPWAAWDAEHRLWRVPFRSWEDLRRRWPVIETAAARNEPEERGKRREAERGSPEYARALETARERRRHRHPVSADAVPPLDIVLMTTSGAIAITDVTGEFVDEVVARQHYPDVSTEGGPLIWATWRRPTPDELVHAWPSRSPPLGHELSRGWWKPTLDELRDERRKARSIERAQATRRQRHSGADRNATR</sequence>
<evidence type="ECO:0000256" key="1">
    <source>
        <dbReference type="SAM" id="MobiDB-lite"/>
    </source>
</evidence>
<dbReference type="Proteomes" id="UP000646365">
    <property type="component" value="Unassembled WGS sequence"/>
</dbReference>
<dbReference type="AlphaFoldDB" id="A0A8J2YPI8"/>
<feature type="region of interest" description="Disordered" evidence="1">
    <location>
        <begin position="278"/>
        <end position="305"/>
    </location>
</feature>
<proteinExistence type="predicted"/>
<evidence type="ECO:0000313" key="2">
    <source>
        <dbReference type="EMBL" id="GGF00508.1"/>
    </source>
</evidence>
<dbReference type="RefSeq" id="WP_229743411.1">
    <property type="nucleotide sequence ID" value="NZ_BMJQ01000001.1"/>
</dbReference>
<keyword evidence="3" id="KW-1185">Reference proteome</keyword>
<dbReference type="EMBL" id="BMJQ01000001">
    <property type="protein sequence ID" value="GGF00508.1"/>
    <property type="molecule type" value="Genomic_DNA"/>
</dbReference>
<protein>
    <recommendedName>
        <fullName evidence="4">HARP domain-containing protein</fullName>
    </recommendedName>
</protein>